<evidence type="ECO:0000256" key="2">
    <source>
        <dbReference type="ARBA" id="ARBA00004477"/>
    </source>
</evidence>
<dbReference type="InterPro" id="IPR040162">
    <property type="entry name" value="MGST1-like"/>
</dbReference>
<evidence type="ECO:0000256" key="9">
    <source>
        <dbReference type="ARBA" id="ARBA00023136"/>
    </source>
</evidence>
<keyword evidence="7 14" id="KW-1133">Transmembrane helix</keyword>
<dbReference type="OrthoDB" id="6365081at2"/>
<gene>
    <name evidence="15" type="ORF">SAMN02982931_03627</name>
</gene>
<feature type="transmembrane region" description="Helical" evidence="14">
    <location>
        <begin position="83"/>
        <end position="111"/>
    </location>
</feature>
<evidence type="ECO:0000256" key="13">
    <source>
        <dbReference type="SAM" id="MobiDB-lite"/>
    </source>
</evidence>
<evidence type="ECO:0000256" key="1">
    <source>
        <dbReference type="ARBA" id="ARBA00003701"/>
    </source>
</evidence>
<dbReference type="AlphaFoldDB" id="A0A1G6DQ80"/>
<protein>
    <recommendedName>
        <fullName evidence="11">Microsomal glutathione S-transferase 1</fullName>
        <ecNumber evidence="3">2.5.1.18</ecNumber>
    </recommendedName>
</protein>
<evidence type="ECO:0000256" key="12">
    <source>
        <dbReference type="ARBA" id="ARBA00049385"/>
    </source>
</evidence>
<dbReference type="Gene3D" id="1.20.120.550">
    <property type="entry name" value="Membrane associated eicosanoid/glutathione metabolism-like domain"/>
    <property type="match status" value="1"/>
</dbReference>
<feature type="transmembrane region" description="Helical" evidence="14">
    <location>
        <begin position="12"/>
        <end position="34"/>
    </location>
</feature>
<evidence type="ECO:0000256" key="11">
    <source>
        <dbReference type="ARBA" id="ARBA00039397"/>
    </source>
</evidence>
<dbReference type="GO" id="GO:0004364">
    <property type="term" value="F:glutathione transferase activity"/>
    <property type="evidence" value="ECO:0007669"/>
    <property type="project" value="UniProtKB-EC"/>
</dbReference>
<reference evidence="15 16" key="1">
    <citation type="submission" date="2016-10" db="EMBL/GenBank/DDBJ databases">
        <authorList>
            <person name="de Groot N.N."/>
        </authorList>
    </citation>
    <scope>NUCLEOTIDE SEQUENCE [LARGE SCALE GENOMIC DNA]</scope>
    <source>
        <strain evidence="15 16">ATCC 35022</strain>
    </source>
</reference>
<keyword evidence="6" id="KW-0256">Endoplasmic reticulum</keyword>
<comment type="function">
    <text evidence="1">Conjugation of reduced glutathione to a wide number of exogenous and endogenous hydrophobic electrophiles.</text>
</comment>
<evidence type="ECO:0000256" key="7">
    <source>
        <dbReference type="ARBA" id="ARBA00022989"/>
    </source>
</evidence>
<evidence type="ECO:0000313" key="16">
    <source>
        <dbReference type="Proteomes" id="UP000199071"/>
    </source>
</evidence>
<dbReference type="PANTHER" id="PTHR10689:SF6">
    <property type="entry name" value="MICROSOMAL GLUTATHIONE S-TRANSFERASE 1"/>
    <property type="match status" value="1"/>
</dbReference>
<evidence type="ECO:0000256" key="3">
    <source>
        <dbReference type="ARBA" id="ARBA00012452"/>
    </source>
</evidence>
<dbReference type="SUPFAM" id="SSF161084">
    <property type="entry name" value="MAPEG domain-like"/>
    <property type="match status" value="1"/>
</dbReference>
<dbReference type="RefSeq" id="WP_090878541.1">
    <property type="nucleotide sequence ID" value="NZ_FMXQ01000008.1"/>
</dbReference>
<evidence type="ECO:0000256" key="6">
    <source>
        <dbReference type="ARBA" id="ARBA00022824"/>
    </source>
</evidence>
<keyword evidence="16" id="KW-1185">Reference proteome</keyword>
<feature type="transmembrane region" description="Helical" evidence="14">
    <location>
        <begin position="131"/>
        <end position="153"/>
    </location>
</feature>
<dbReference type="Pfam" id="PF01124">
    <property type="entry name" value="MAPEG"/>
    <property type="match status" value="1"/>
</dbReference>
<dbReference type="InterPro" id="IPR001129">
    <property type="entry name" value="Membr-assoc_MAPEG"/>
</dbReference>
<comment type="subcellular location">
    <subcellularLocation>
        <location evidence="2">Endoplasmic reticulum membrane</location>
        <topology evidence="2">Multi-pass membrane protein</topology>
    </subcellularLocation>
</comment>
<dbReference type="EMBL" id="FMXQ01000008">
    <property type="protein sequence ID" value="SDB47334.1"/>
    <property type="molecule type" value="Genomic_DNA"/>
</dbReference>
<keyword evidence="4 15" id="KW-0808">Transferase</keyword>
<comment type="subunit">
    <text evidence="10">Homotrimer; The trimer binds only one molecule of glutathione.</text>
</comment>
<dbReference type="GO" id="GO:0016020">
    <property type="term" value="C:membrane"/>
    <property type="evidence" value="ECO:0007669"/>
    <property type="project" value="InterPro"/>
</dbReference>
<feature type="region of interest" description="Disordered" evidence="13">
    <location>
        <begin position="45"/>
        <end position="64"/>
    </location>
</feature>
<keyword evidence="8" id="KW-0007">Acetylation</keyword>
<dbReference type="Proteomes" id="UP000199071">
    <property type="component" value="Unassembled WGS sequence"/>
</dbReference>
<keyword evidence="5 14" id="KW-0812">Transmembrane</keyword>
<proteinExistence type="predicted"/>
<dbReference type="PANTHER" id="PTHR10689">
    <property type="entry name" value="MICROSOMAL GLUTATHIONE S-TRANSFERASE 1"/>
    <property type="match status" value="1"/>
</dbReference>
<accession>A0A1G6DQ80</accession>
<keyword evidence="9 14" id="KW-0472">Membrane</keyword>
<name>A0A1G6DQ80_9HYPH</name>
<evidence type="ECO:0000256" key="10">
    <source>
        <dbReference type="ARBA" id="ARBA00038540"/>
    </source>
</evidence>
<comment type="catalytic activity">
    <reaction evidence="12">
        <text>RX + glutathione = an S-substituted glutathione + a halide anion + H(+)</text>
        <dbReference type="Rhea" id="RHEA:16437"/>
        <dbReference type="ChEBI" id="CHEBI:15378"/>
        <dbReference type="ChEBI" id="CHEBI:16042"/>
        <dbReference type="ChEBI" id="CHEBI:17792"/>
        <dbReference type="ChEBI" id="CHEBI:57925"/>
        <dbReference type="ChEBI" id="CHEBI:90779"/>
        <dbReference type="EC" id="2.5.1.18"/>
    </reaction>
    <physiologicalReaction direction="left-to-right" evidence="12">
        <dbReference type="Rhea" id="RHEA:16438"/>
    </physiologicalReaction>
</comment>
<evidence type="ECO:0000256" key="8">
    <source>
        <dbReference type="ARBA" id="ARBA00022990"/>
    </source>
</evidence>
<dbReference type="InterPro" id="IPR023352">
    <property type="entry name" value="MAPEG-like_dom_sf"/>
</dbReference>
<sequence>MSLLSMENPVFVTYVIAASIMILKLMGQGWVTVVRMMGTDAGLLNPEDLKPGPANRNPRPEQLEPNDYVERSRRIQRNDLENIPGFLAAGLLFVAVGPSLILANILMYAFVITRLAHTVAYTSGQRHEVRATFYTVGSVIVIVMAVYALVVALF</sequence>
<organism evidence="15 16">
    <name type="scientific">Bauldia litoralis</name>
    <dbReference type="NCBI Taxonomy" id="665467"/>
    <lineage>
        <taxon>Bacteria</taxon>
        <taxon>Pseudomonadati</taxon>
        <taxon>Pseudomonadota</taxon>
        <taxon>Alphaproteobacteria</taxon>
        <taxon>Hyphomicrobiales</taxon>
        <taxon>Kaistiaceae</taxon>
        <taxon>Bauldia</taxon>
    </lineage>
</organism>
<evidence type="ECO:0000313" key="15">
    <source>
        <dbReference type="EMBL" id="SDB47334.1"/>
    </source>
</evidence>
<evidence type="ECO:0000256" key="5">
    <source>
        <dbReference type="ARBA" id="ARBA00022692"/>
    </source>
</evidence>
<evidence type="ECO:0000256" key="14">
    <source>
        <dbReference type="SAM" id="Phobius"/>
    </source>
</evidence>
<dbReference type="STRING" id="665467.SAMN02982931_03627"/>
<dbReference type="EC" id="2.5.1.18" evidence="3"/>
<evidence type="ECO:0000256" key="4">
    <source>
        <dbReference type="ARBA" id="ARBA00022679"/>
    </source>
</evidence>